<evidence type="ECO:0000256" key="1">
    <source>
        <dbReference type="SAM" id="MobiDB-lite"/>
    </source>
</evidence>
<feature type="region of interest" description="Disordered" evidence="1">
    <location>
        <begin position="8"/>
        <end position="37"/>
    </location>
</feature>
<dbReference type="AlphaFoldDB" id="A0A8S1H8Y0"/>
<reference evidence="2" key="1">
    <citation type="submission" date="2020-10" db="EMBL/GenBank/DDBJ databases">
        <authorList>
            <person name="Kikuchi T."/>
        </authorList>
    </citation>
    <scope>NUCLEOTIDE SEQUENCE</scope>
    <source>
        <strain evidence="2">NKZ352</strain>
    </source>
</reference>
<evidence type="ECO:0000313" key="2">
    <source>
        <dbReference type="EMBL" id="CAD6192363.1"/>
    </source>
</evidence>
<name>A0A8S1H8Y0_9PELO</name>
<evidence type="ECO:0000313" key="3">
    <source>
        <dbReference type="Proteomes" id="UP000835052"/>
    </source>
</evidence>
<protein>
    <submittedName>
        <fullName evidence="2">Uncharacterized protein</fullName>
    </submittedName>
</protein>
<organism evidence="2 3">
    <name type="scientific">Caenorhabditis auriculariae</name>
    <dbReference type="NCBI Taxonomy" id="2777116"/>
    <lineage>
        <taxon>Eukaryota</taxon>
        <taxon>Metazoa</taxon>
        <taxon>Ecdysozoa</taxon>
        <taxon>Nematoda</taxon>
        <taxon>Chromadorea</taxon>
        <taxon>Rhabditida</taxon>
        <taxon>Rhabditina</taxon>
        <taxon>Rhabditomorpha</taxon>
        <taxon>Rhabditoidea</taxon>
        <taxon>Rhabditidae</taxon>
        <taxon>Peloderinae</taxon>
        <taxon>Caenorhabditis</taxon>
    </lineage>
</organism>
<keyword evidence="3" id="KW-1185">Reference proteome</keyword>
<accession>A0A8S1H8Y0</accession>
<dbReference type="Proteomes" id="UP000835052">
    <property type="component" value="Unassembled WGS sequence"/>
</dbReference>
<proteinExistence type="predicted"/>
<gene>
    <name evidence="2" type="ORF">CAUJ_LOCUS8282</name>
</gene>
<dbReference type="EMBL" id="CAJGYM010000027">
    <property type="protein sequence ID" value="CAD6192363.1"/>
    <property type="molecule type" value="Genomic_DNA"/>
</dbReference>
<comment type="caution">
    <text evidence="2">The sequence shown here is derived from an EMBL/GenBank/DDBJ whole genome shotgun (WGS) entry which is preliminary data.</text>
</comment>
<sequence>MKPLILEENCGSRVRSSPRPNRGTHVDSGKPRLRKSPAITHKNGYFTRASLLMSDTSTNRLGATTPLRPYKETSDSTINNTSALKRANLKNAKWHKKWCSGTFLSVHWAVWNVGE</sequence>